<evidence type="ECO:0000313" key="3">
    <source>
        <dbReference type="Proteomes" id="UP000676194"/>
    </source>
</evidence>
<dbReference type="Proteomes" id="UP000676194">
    <property type="component" value="Chromosome"/>
</dbReference>
<proteinExistence type="predicted"/>
<dbReference type="EMBL" id="CP074694">
    <property type="protein sequence ID" value="QVL34257.1"/>
    <property type="molecule type" value="Genomic_DNA"/>
</dbReference>
<dbReference type="AlphaFoldDB" id="A0A8E6B9B9"/>
<protein>
    <submittedName>
        <fullName evidence="2">PEP-CTERM sorting domain-containing protein</fullName>
    </submittedName>
</protein>
<dbReference type="Pfam" id="PF07589">
    <property type="entry name" value="PEP-CTERM"/>
    <property type="match status" value="1"/>
</dbReference>
<evidence type="ECO:0000259" key="1">
    <source>
        <dbReference type="Pfam" id="PF07589"/>
    </source>
</evidence>
<evidence type="ECO:0000313" key="2">
    <source>
        <dbReference type="EMBL" id="QVL34257.1"/>
    </source>
</evidence>
<name>A0A8E6B9B9_9BACT</name>
<dbReference type="NCBIfam" id="TIGR02595">
    <property type="entry name" value="PEP_CTERM"/>
    <property type="match status" value="1"/>
</dbReference>
<feature type="domain" description="Ice-binding protein C-terminal" evidence="1">
    <location>
        <begin position="682"/>
        <end position="705"/>
    </location>
</feature>
<dbReference type="InterPro" id="IPR013424">
    <property type="entry name" value="Ice-binding_C"/>
</dbReference>
<dbReference type="KEGG" id="tsph:KIH39_10225"/>
<accession>A0A8E6B9B9</accession>
<sequence length="710" mass="70142">MALTATTGSLTLNAGTISGGTFTSSGGSSLNASTSSNNQLSGVAISGTLNLSGSNNYVRLTNGSTFSSGSSVTIGTSAGLGIGQTSVLDNVSITLGSNSYVAVEGNTNASLGSNVLISQSANTTGQVGNNYNFSGTGNLTNGGKIQAINTSSVININPTGTFTNTGTLLAGSTTGGGTININPTGNGVGSTSPTWSNSGQFMVDSNGVLNLGGRFTTAGLNLGGITRLNAGGTINITGTLDNTVGGPLALTATTGSLTLNAGTISGGTFTSSGGSSLNASTSSNNQLSGVAISGTLNLSGSNNYVRLTNGSTFSSGSSLTIGSSAGLGIGQSGVVDNVSITLGSNSYVAVEGNTNASLGGNVVIIQSASTTGNVGNYYNFNGTGNLTSAALIQASNSGSQININPTGSFTNNGTLVASNGGTINLVSGTTLTNLASGTLTGGSYVVQGSSTMNFNGRTISTLGAGTSVTLDGSNSVFAAINTLTASSGNFKITNSRNFTVSGGTFTNNGTLEVGANSTFTGAVNTSGGTVQGVGTIVGNVGFTGTNNLLQTSPSSTTGNLTITGNFTLNVSTTVNVKLNGNTSGSQYDRITITGSSNAINLANALLNISLGYDPSVTDKLYILVNQPNNSITGTFSGLPNDSFFSLTNPNTGHSFTAYITYYGNSSTNATYGGNDVLIAFSPVPEPASLLVLGSAIGGVLAWRRRSSKKS</sequence>
<organism evidence="2 3">
    <name type="scientific">Telmatocola sphagniphila</name>
    <dbReference type="NCBI Taxonomy" id="1123043"/>
    <lineage>
        <taxon>Bacteria</taxon>
        <taxon>Pseudomonadati</taxon>
        <taxon>Planctomycetota</taxon>
        <taxon>Planctomycetia</taxon>
        <taxon>Gemmatales</taxon>
        <taxon>Gemmataceae</taxon>
    </lineage>
</organism>
<keyword evidence="3" id="KW-1185">Reference proteome</keyword>
<gene>
    <name evidence="2" type="ORF">KIH39_10225</name>
</gene>
<reference evidence="2" key="1">
    <citation type="submission" date="2021-05" db="EMBL/GenBank/DDBJ databases">
        <title>Complete genome sequence of the cellulolytic planctomycete Telmatocola sphagniphila SP2T and characterization of the first cellulase from planctomycetes.</title>
        <authorList>
            <person name="Rakitin A.L."/>
            <person name="Beletsky A.V."/>
            <person name="Naumoff D.G."/>
            <person name="Kulichevskaya I.S."/>
            <person name="Mardanov A.V."/>
            <person name="Ravin N.V."/>
            <person name="Dedysh S.N."/>
        </authorList>
    </citation>
    <scope>NUCLEOTIDE SEQUENCE</scope>
    <source>
        <strain evidence="2">SP2T</strain>
    </source>
</reference>
<dbReference type="RefSeq" id="WP_213499229.1">
    <property type="nucleotide sequence ID" value="NZ_CP074694.1"/>
</dbReference>